<comment type="caution">
    <text evidence="8">The sequence shown here is derived from an EMBL/GenBank/DDBJ whole genome shotgun (WGS) entry which is preliminary data.</text>
</comment>
<dbReference type="NCBIfam" id="TIGR00196">
    <property type="entry name" value="yjeF_cterm"/>
    <property type="match status" value="1"/>
</dbReference>
<protein>
    <recommendedName>
        <fullName evidence="6">ADP-dependent (S)-NAD(P)H-hydrate dehydratase</fullName>
        <ecNumber evidence="6">4.2.1.136</ecNumber>
    </recommendedName>
    <alternativeName>
        <fullName evidence="6">ADP-dependent NAD(P)HX dehydratase</fullName>
    </alternativeName>
</protein>
<keyword evidence="4 6" id="KW-0520">NAD</keyword>
<keyword evidence="2 6" id="KW-0067">ATP-binding</keyword>
<keyword evidence="1 6" id="KW-0547">Nucleotide-binding</keyword>
<reference evidence="9" key="1">
    <citation type="journal article" date="2019" name="Int. J. Syst. Evol. Microbiol.">
        <title>The Global Catalogue of Microorganisms (GCM) 10K type strain sequencing project: providing services to taxonomists for standard genome sequencing and annotation.</title>
        <authorList>
            <consortium name="The Broad Institute Genomics Platform"/>
            <consortium name="The Broad Institute Genome Sequencing Center for Infectious Disease"/>
            <person name="Wu L."/>
            <person name="Ma J."/>
        </authorList>
    </citation>
    <scope>NUCLEOTIDE SEQUENCE [LARGE SCALE GENOMIC DNA]</scope>
    <source>
        <strain evidence="9">JCM 17809</strain>
    </source>
</reference>
<dbReference type="EC" id="4.2.1.136" evidence="6"/>
<dbReference type="EMBL" id="BAABGM010000001">
    <property type="protein sequence ID" value="GAA4397717.1"/>
    <property type="molecule type" value="Genomic_DNA"/>
</dbReference>
<dbReference type="PANTHER" id="PTHR12592">
    <property type="entry name" value="ATP-DEPENDENT (S)-NAD(P)H-HYDRATE DEHYDRATASE FAMILY MEMBER"/>
    <property type="match status" value="1"/>
</dbReference>
<keyword evidence="3 6" id="KW-0521">NADP</keyword>
<dbReference type="Proteomes" id="UP001500945">
    <property type="component" value="Unassembled WGS sequence"/>
</dbReference>
<name>A0ABP8JY45_9MICO</name>
<evidence type="ECO:0000256" key="4">
    <source>
        <dbReference type="ARBA" id="ARBA00023027"/>
    </source>
</evidence>
<dbReference type="PANTHER" id="PTHR12592:SF0">
    <property type="entry name" value="ATP-DEPENDENT (S)-NAD(P)H-HYDRATE DEHYDRATASE"/>
    <property type="match status" value="1"/>
</dbReference>
<evidence type="ECO:0000256" key="5">
    <source>
        <dbReference type="ARBA" id="ARBA00023239"/>
    </source>
</evidence>
<dbReference type="HAMAP" id="MF_01965">
    <property type="entry name" value="NADHX_dehydratase"/>
    <property type="match status" value="1"/>
</dbReference>
<feature type="binding site" evidence="6">
    <location>
        <position position="235"/>
    </location>
    <ligand>
        <name>(6S)-NADPHX</name>
        <dbReference type="ChEBI" id="CHEBI:64076"/>
    </ligand>
</feature>
<comment type="cofactor">
    <cofactor evidence="6">
        <name>Mg(2+)</name>
        <dbReference type="ChEBI" id="CHEBI:18420"/>
    </cofactor>
</comment>
<proteinExistence type="inferred from homology"/>
<dbReference type="Gene3D" id="3.40.1190.20">
    <property type="match status" value="1"/>
</dbReference>
<comment type="catalytic activity">
    <reaction evidence="6">
        <text>(6S)-NADHX + ADP = AMP + phosphate + NADH + H(+)</text>
        <dbReference type="Rhea" id="RHEA:32223"/>
        <dbReference type="ChEBI" id="CHEBI:15378"/>
        <dbReference type="ChEBI" id="CHEBI:43474"/>
        <dbReference type="ChEBI" id="CHEBI:57945"/>
        <dbReference type="ChEBI" id="CHEBI:64074"/>
        <dbReference type="ChEBI" id="CHEBI:456215"/>
        <dbReference type="ChEBI" id="CHEBI:456216"/>
        <dbReference type="EC" id="4.2.1.136"/>
    </reaction>
</comment>
<evidence type="ECO:0000256" key="3">
    <source>
        <dbReference type="ARBA" id="ARBA00022857"/>
    </source>
</evidence>
<dbReference type="InterPro" id="IPR000631">
    <property type="entry name" value="CARKD"/>
</dbReference>
<keyword evidence="5 6" id="KW-0456">Lyase</keyword>
<feature type="binding site" evidence="6">
    <location>
        <position position="47"/>
    </location>
    <ligand>
        <name>(6S)-NADPHX</name>
        <dbReference type="ChEBI" id="CHEBI:64076"/>
    </ligand>
</feature>
<evidence type="ECO:0000313" key="9">
    <source>
        <dbReference type="Proteomes" id="UP001500945"/>
    </source>
</evidence>
<organism evidence="8 9">
    <name type="scientific">Fodinibacter luteus</name>
    <dbReference type="NCBI Taxonomy" id="552064"/>
    <lineage>
        <taxon>Bacteria</taxon>
        <taxon>Bacillati</taxon>
        <taxon>Actinomycetota</taxon>
        <taxon>Actinomycetes</taxon>
        <taxon>Micrococcales</taxon>
        <taxon>Intrasporangiaceae</taxon>
        <taxon>Fodinibacter (ex Wang et al. 2009)</taxon>
    </lineage>
</organism>
<comment type="catalytic activity">
    <reaction evidence="6">
        <text>(6S)-NADPHX + ADP = AMP + phosphate + NADPH + H(+)</text>
        <dbReference type="Rhea" id="RHEA:32235"/>
        <dbReference type="ChEBI" id="CHEBI:15378"/>
        <dbReference type="ChEBI" id="CHEBI:43474"/>
        <dbReference type="ChEBI" id="CHEBI:57783"/>
        <dbReference type="ChEBI" id="CHEBI:64076"/>
        <dbReference type="ChEBI" id="CHEBI:456215"/>
        <dbReference type="ChEBI" id="CHEBI:456216"/>
        <dbReference type="EC" id="4.2.1.136"/>
    </reaction>
</comment>
<evidence type="ECO:0000313" key="8">
    <source>
        <dbReference type="EMBL" id="GAA4397717.1"/>
    </source>
</evidence>
<dbReference type="RefSeq" id="WP_345201496.1">
    <property type="nucleotide sequence ID" value="NZ_BAABGM010000001.1"/>
</dbReference>
<sequence>MADRSAGACTEVTADLLRGWPLPDPGGDKEAKGRLLVVGGSVRNPGAVVLAAEAALRAGAGKVQVVTAAETAVHVATVVPECLVVGVETAAGELSPAGAGRVLELADAADAVLAGPGVGAPSAAVALLEAVVPHLRTALVLDALGTAYVTAHPDGLAHLEGRVLVTPNVVELAQVLGEDEPAVARDPVRAARRAAERTAATVLAGTDESYVVEPDGVARRVTAGTPGLAVAGSGDVKAGIVAALMARGAEPARAAAWGAWAHGRAGEYLASTMGPVGFLAREVSARVPAELALARPGG</sequence>
<dbReference type="SUPFAM" id="SSF53613">
    <property type="entry name" value="Ribokinase-like"/>
    <property type="match status" value="1"/>
</dbReference>
<feature type="domain" description="YjeF C-terminal" evidence="7">
    <location>
        <begin position="35"/>
        <end position="286"/>
    </location>
</feature>
<evidence type="ECO:0000256" key="6">
    <source>
        <dbReference type="HAMAP-Rule" id="MF_01965"/>
    </source>
</evidence>
<comment type="similarity">
    <text evidence="6">Belongs to the NnrD/CARKD family.</text>
</comment>
<gene>
    <name evidence="6" type="primary">nnrD</name>
    <name evidence="8" type="ORF">GCM10023168_02960</name>
</gene>
<evidence type="ECO:0000256" key="2">
    <source>
        <dbReference type="ARBA" id="ARBA00022840"/>
    </source>
</evidence>
<evidence type="ECO:0000259" key="7">
    <source>
        <dbReference type="Pfam" id="PF01256"/>
    </source>
</evidence>
<dbReference type="InterPro" id="IPR029056">
    <property type="entry name" value="Ribokinase-like"/>
</dbReference>
<comment type="caution">
    <text evidence="6">Lacks conserved residue(s) required for the propagation of feature annotation.</text>
</comment>
<comment type="function">
    <text evidence="6">Catalyzes the dehydration of the S-form of NAD(P)HX at the expense of ADP, which is converted to AMP. Together with NAD(P)HX epimerase, which catalyzes the epimerization of the S- and R-forms, the enzyme allows the repair of both epimers of NAD(P)HX, a damaged form of NAD(P)H that is a result of enzymatic or heat-dependent hydration.</text>
</comment>
<dbReference type="Pfam" id="PF01256">
    <property type="entry name" value="Carb_kinase"/>
    <property type="match status" value="1"/>
</dbReference>
<feature type="binding site" evidence="6">
    <location>
        <position position="234"/>
    </location>
    <ligand>
        <name>AMP</name>
        <dbReference type="ChEBI" id="CHEBI:456215"/>
    </ligand>
</feature>
<keyword evidence="9" id="KW-1185">Reference proteome</keyword>
<accession>A0ABP8JY45</accession>
<feature type="binding site" evidence="6">
    <location>
        <position position="117"/>
    </location>
    <ligand>
        <name>(6S)-NADPHX</name>
        <dbReference type="ChEBI" id="CHEBI:64076"/>
    </ligand>
</feature>
<evidence type="ECO:0000256" key="1">
    <source>
        <dbReference type="ARBA" id="ARBA00022741"/>
    </source>
</evidence>
<comment type="subunit">
    <text evidence="6">Homotetramer.</text>
</comment>